<gene>
    <name evidence="1" type="ORF">Q73A0000_09720</name>
</gene>
<dbReference type="KEGG" id="kfa:Q73A0000_09720"/>
<keyword evidence="2" id="KW-1185">Reference proteome</keyword>
<dbReference type="RefSeq" id="WP_193810795.1">
    <property type="nucleotide sequence ID" value="NZ_CP040442.1"/>
</dbReference>
<dbReference type="AlphaFoldDB" id="A0A7M2Y915"/>
<evidence type="ECO:0000313" key="2">
    <source>
        <dbReference type="Proteomes" id="UP000594195"/>
    </source>
</evidence>
<dbReference type="Proteomes" id="UP000594195">
    <property type="component" value="Chromosome"/>
</dbReference>
<accession>A0A7M2Y915</accession>
<dbReference type="InterPro" id="IPR051159">
    <property type="entry name" value="Hexapeptide_acetyltransf"/>
</dbReference>
<dbReference type="PANTHER" id="PTHR23416">
    <property type="entry name" value="SIALIC ACID SYNTHASE-RELATED"/>
    <property type="match status" value="1"/>
</dbReference>
<reference evidence="1 2" key="1">
    <citation type="submission" date="2019-05" db="EMBL/GenBank/DDBJ databases">
        <title>Chryseobacterium sp. isolated from King George Island, maritime Antarctica.</title>
        <authorList>
            <person name="Peng X."/>
        </authorList>
    </citation>
    <scope>NUCLEOTIDE SEQUENCE [LARGE SCALE GENOMIC DNA]</scope>
    <source>
        <strain evidence="1 2">7-3A</strain>
    </source>
</reference>
<dbReference type="Pfam" id="PF00132">
    <property type="entry name" value="Hexapep"/>
    <property type="match status" value="1"/>
</dbReference>
<sequence length="229" mass="25082">MQKVSKIIRNILENPKVAYNYVVWEFLSLFYSRNIDEGGGRIVVRGNSIKLEIKKGKNAQFNVYGRLTLTPFAYASSPITISIADGGVLNVYGDFMLGEGVRISVANKAILSFGGKDIESASGITGKSLIMANKKIEIGKDFICAWDVFITDSDWHTINDKSHQKDVIIGDHVWIANNSNILKGSVIGNNCIVSSCSKVGNTTYGNSVMIGGMPAKVLKENVSWKRDII</sequence>
<organism evidence="1 2">
    <name type="scientific">Kaistella flava</name>
    <name type="common">ex Peng et al. 2021</name>
    <dbReference type="NCBI Taxonomy" id="2038776"/>
    <lineage>
        <taxon>Bacteria</taxon>
        <taxon>Pseudomonadati</taxon>
        <taxon>Bacteroidota</taxon>
        <taxon>Flavobacteriia</taxon>
        <taxon>Flavobacteriales</taxon>
        <taxon>Weeksellaceae</taxon>
        <taxon>Chryseobacterium group</taxon>
        <taxon>Kaistella</taxon>
    </lineage>
</organism>
<dbReference type="InterPro" id="IPR001451">
    <property type="entry name" value="Hexapep"/>
</dbReference>
<proteinExistence type="predicted"/>
<evidence type="ECO:0000313" key="1">
    <source>
        <dbReference type="EMBL" id="QOW10631.1"/>
    </source>
</evidence>
<evidence type="ECO:0008006" key="3">
    <source>
        <dbReference type="Google" id="ProtNLM"/>
    </source>
</evidence>
<dbReference type="SUPFAM" id="SSF51161">
    <property type="entry name" value="Trimeric LpxA-like enzymes"/>
    <property type="match status" value="1"/>
</dbReference>
<dbReference type="EMBL" id="CP040442">
    <property type="protein sequence ID" value="QOW10631.1"/>
    <property type="molecule type" value="Genomic_DNA"/>
</dbReference>
<protein>
    <recommendedName>
        <fullName evidence="3">Acyltransferase</fullName>
    </recommendedName>
</protein>
<name>A0A7M2Y915_9FLAO</name>
<dbReference type="InterPro" id="IPR011004">
    <property type="entry name" value="Trimer_LpxA-like_sf"/>
</dbReference>
<dbReference type="Gene3D" id="2.160.10.10">
    <property type="entry name" value="Hexapeptide repeat proteins"/>
    <property type="match status" value="1"/>
</dbReference>